<accession>A0AAV5V3Q5</accession>
<protein>
    <submittedName>
        <fullName evidence="1">Uncharacterized protein</fullName>
    </submittedName>
</protein>
<reference evidence="1" key="1">
    <citation type="submission" date="2023-10" db="EMBL/GenBank/DDBJ databases">
        <title>Genome assembly of Pristionchus species.</title>
        <authorList>
            <person name="Yoshida K."/>
            <person name="Sommer R.J."/>
        </authorList>
    </citation>
    <scope>NUCLEOTIDE SEQUENCE</scope>
    <source>
        <strain evidence="1">RS5133</strain>
    </source>
</reference>
<dbReference type="EMBL" id="BTSY01000002">
    <property type="protein sequence ID" value="GMT14227.1"/>
    <property type="molecule type" value="Genomic_DNA"/>
</dbReference>
<dbReference type="AlphaFoldDB" id="A0AAV5V3Q5"/>
<dbReference type="Proteomes" id="UP001432322">
    <property type="component" value="Unassembled WGS sequence"/>
</dbReference>
<comment type="caution">
    <text evidence="1">The sequence shown here is derived from an EMBL/GenBank/DDBJ whole genome shotgun (WGS) entry which is preliminary data.</text>
</comment>
<sequence>MSQRKFPKRLSLTLRITSRHLQMHRESQNLHLESQEIASPSLSCLTTDLRTYVDFPISSIDLHSAKHLAQMLHNIV</sequence>
<gene>
    <name evidence="1" type="ORF">PFISCL1PPCAC_5524</name>
</gene>
<organism evidence="1 2">
    <name type="scientific">Pristionchus fissidentatus</name>
    <dbReference type="NCBI Taxonomy" id="1538716"/>
    <lineage>
        <taxon>Eukaryota</taxon>
        <taxon>Metazoa</taxon>
        <taxon>Ecdysozoa</taxon>
        <taxon>Nematoda</taxon>
        <taxon>Chromadorea</taxon>
        <taxon>Rhabditida</taxon>
        <taxon>Rhabditina</taxon>
        <taxon>Diplogasteromorpha</taxon>
        <taxon>Diplogasteroidea</taxon>
        <taxon>Neodiplogasteridae</taxon>
        <taxon>Pristionchus</taxon>
    </lineage>
</organism>
<evidence type="ECO:0000313" key="1">
    <source>
        <dbReference type="EMBL" id="GMT14227.1"/>
    </source>
</evidence>
<name>A0AAV5V3Q5_9BILA</name>
<feature type="non-terminal residue" evidence="1">
    <location>
        <position position="76"/>
    </location>
</feature>
<evidence type="ECO:0000313" key="2">
    <source>
        <dbReference type="Proteomes" id="UP001432322"/>
    </source>
</evidence>
<proteinExistence type="predicted"/>
<keyword evidence="2" id="KW-1185">Reference proteome</keyword>